<dbReference type="InterPro" id="IPR002018">
    <property type="entry name" value="CarbesteraseB"/>
</dbReference>
<keyword evidence="6" id="KW-1185">Reference proteome</keyword>
<dbReference type="InterPro" id="IPR019826">
    <property type="entry name" value="Carboxylesterase_B_AS"/>
</dbReference>
<dbReference type="PROSITE" id="PS00122">
    <property type="entry name" value="CARBOXYLESTERASE_B_1"/>
    <property type="match status" value="1"/>
</dbReference>
<dbReference type="Proteomes" id="UP001354931">
    <property type="component" value="Unassembled WGS sequence"/>
</dbReference>
<comment type="caution">
    <text evidence="5">The sequence shown here is derived from an EMBL/GenBank/DDBJ whole genome shotgun (WGS) entry which is preliminary data.</text>
</comment>
<dbReference type="RefSeq" id="WP_326021358.1">
    <property type="nucleotide sequence ID" value="NZ_JAOZYC010000155.1"/>
</dbReference>
<dbReference type="Gene3D" id="3.40.50.1820">
    <property type="entry name" value="alpha/beta hydrolase"/>
    <property type="match status" value="1"/>
</dbReference>
<feature type="domain" description="Carboxylesterase type B" evidence="4">
    <location>
        <begin position="8"/>
        <end position="460"/>
    </location>
</feature>
<evidence type="ECO:0000313" key="6">
    <source>
        <dbReference type="Proteomes" id="UP001354931"/>
    </source>
</evidence>
<name>A0ABU6FDC9_9ACTN</name>
<evidence type="ECO:0000313" key="5">
    <source>
        <dbReference type="EMBL" id="MEB8342035.1"/>
    </source>
</evidence>
<dbReference type="SUPFAM" id="SSF53474">
    <property type="entry name" value="alpha/beta-Hydrolases"/>
    <property type="match status" value="1"/>
</dbReference>
<keyword evidence="2 3" id="KW-0378">Hydrolase</keyword>
<dbReference type="EMBL" id="JAOZYC010000155">
    <property type="protein sequence ID" value="MEB8342035.1"/>
    <property type="molecule type" value="Genomic_DNA"/>
</dbReference>
<proteinExistence type="inferred from homology"/>
<evidence type="ECO:0000259" key="4">
    <source>
        <dbReference type="Pfam" id="PF00135"/>
    </source>
</evidence>
<gene>
    <name evidence="5" type="ORF">OKJ99_31520</name>
</gene>
<reference evidence="5 6" key="1">
    <citation type="submission" date="2022-10" db="EMBL/GenBank/DDBJ databases">
        <authorList>
            <person name="Xie J."/>
            <person name="Shen N."/>
        </authorList>
    </citation>
    <scope>NUCLEOTIDE SEQUENCE [LARGE SCALE GENOMIC DNA]</scope>
    <source>
        <strain evidence="5 6">YIM65594</strain>
    </source>
</reference>
<dbReference type="InterPro" id="IPR029058">
    <property type="entry name" value="AB_hydrolase_fold"/>
</dbReference>
<accession>A0ABU6FDC9</accession>
<evidence type="ECO:0000256" key="2">
    <source>
        <dbReference type="ARBA" id="ARBA00022801"/>
    </source>
</evidence>
<sequence>MTDATPTAAIRTASGRIRGLTQGALSVFRGIPYAQPPVDALHLAAPEPVLPWDAVRDAFAFGPPPPQSLVGGLTGHQLPEGEDWLTVNVWSPDLGAAGLPVLVYIYGGAYVTGSTDGPHYDGSALAARGTVVVTLNYRVGAEGFGVFDGAPANRGLLDQVAALRWVRENVAAFGGDPDQVTVFGESAGAGSVAALLAMPSAAGLVRRAVAQSVPGTFFTLDLARDIGARIAERLGVPGAGAAELAACAPKALRDATDDLIRALPSYADRWGRVAHTATPFSPVVDGEVLPVTPWEALAGGAARDVELLVGHNRDEFRLFTIMAGRYGKTTEEEAAEALLRFGPGPDTEARYRAAYPSADPTRLHELVMSDWLFRMPSLRLAEAHAAGGGTAYAYELCWEAPGAGGAMGACHALDVPLVFGTLDSDFGGLFLGGALPAEAVALSEEMGAAWTAFAKDGDPGWAPFTADERTTRVFDAPSRTAPYPEEASRLLWEGFDFAPLGLPSQA</sequence>
<dbReference type="Pfam" id="PF00135">
    <property type="entry name" value="COesterase"/>
    <property type="match status" value="1"/>
</dbReference>
<organism evidence="5 6">
    <name type="scientific">Streptomyces endophyticus</name>
    <dbReference type="NCBI Taxonomy" id="714166"/>
    <lineage>
        <taxon>Bacteria</taxon>
        <taxon>Bacillati</taxon>
        <taxon>Actinomycetota</taxon>
        <taxon>Actinomycetes</taxon>
        <taxon>Kitasatosporales</taxon>
        <taxon>Streptomycetaceae</taxon>
        <taxon>Streptomyces</taxon>
    </lineage>
</organism>
<protein>
    <recommendedName>
        <fullName evidence="3">Carboxylic ester hydrolase</fullName>
        <ecNumber evidence="3">3.1.1.-</ecNumber>
    </recommendedName>
</protein>
<evidence type="ECO:0000256" key="1">
    <source>
        <dbReference type="ARBA" id="ARBA00005964"/>
    </source>
</evidence>
<dbReference type="InterPro" id="IPR050309">
    <property type="entry name" value="Type-B_Carboxylest/Lipase"/>
</dbReference>
<dbReference type="PANTHER" id="PTHR11559">
    <property type="entry name" value="CARBOXYLESTERASE"/>
    <property type="match status" value="1"/>
</dbReference>
<dbReference type="EC" id="3.1.1.-" evidence="3"/>
<evidence type="ECO:0000256" key="3">
    <source>
        <dbReference type="RuleBase" id="RU361235"/>
    </source>
</evidence>
<comment type="similarity">
    <text evidence="1 3">Belongs to the type-B carboxylesterase/lipase family.</text>
</comment>